<dbReference type="GeneID" id="20198767"/>
<reference evidence="2" key="3">
    <citation type="submission" date="2015-06" db="UniProtKB">
        <authorList>
            <consortium name="EnsemblMetazoa"/>
        </authorList>
    </citation>
    <scope>IDENTIFICATION</scope>
</reference>
<dbReference type="AlphaFoldDB" id="T1EQB7"/>
<proteinExistence type="predicted"/>
<organism evidence="2 3">
    <name type="scientific">Helobdella robusta</name>
    <name type="common">Californian leech</name>
    <dbReference type="NCBI Taxonomy" id="6412"/>
    <lineage>
        <taxon>Eukaryota</taxon>
        <taxon>Metazoa</taxon>
        <taxon>Spiralia</taxon>
        <taxon>Lophotrochozoa</taxon>
        <taxon>Annelida</taxon>
        <taxon>Clitellata</taxon>
        <taxon>Hirudinea</taxon>
        <taxon>Rhynchobdellida</taxon>
        <taxon>Glossiphoniidae</taxon>
        <taxon>Helobdella</taxon>
    </lineage>
</organism>
<dbReference type="EMBL" id="KB096324">
    <property type="protein sequence ID" value="ESO06334.1"/>
    <property type="molecule type" value="Genomic_DNA"/>
</dbReference>
<dbReference type="EnsemblMetazoa" id="HelroT160498">
    <property type="protein sequence ID" value="HelroP160498"/>
    <property type="gene ID" value="HelroG160498"/>
</dbReference>
<keyword evidence="3" id="KW-1185">Reference proteome</keyword>
<gene>
    <name evidence="2" type="primary">20198767</name>
    <name evidence="1" type="ORF">HELRODRAFT_160498</name>
</gene>
<dbReference type="HOGENOM" id="CLU_1637249_0_0_1"/>
<dbReference type="KEGG" id="hro:HELRODRAFT_160498"/>
<protein>
    <submittedName>
        <fullName evidence="1 2">Uncharacterized protein</fullName>
    </submittedName>
</protein>
<accession>T1EQB7</accession>
<dbReference type="InParanoid" id="T1EQB7"/>
<sequence>MSCGCGCPKPECQRKQQNGCSKCQQKQQMPCSNFGCNSCCCQNPNECSMFGANCKCIRPPTPPIVEPEPRCCPYLVCPCPDPCIIPERDTCVKRPEDCCANIGCNKVPTGYNLSCKSCNRNCPVETYCPVPKSCLPRCTPNCPQRYPHHPWAQIDTRHYNAL</sequence>
<dbReference type="EMBL" id="AMQM01000610">
    <property type="status" value="NOT_ANNOTATED_CDS"/>
    <property type="molecule type" value="Genomic_DNA"/>
</dbReference>
<dbReference type="Proteomes" id="UP000015101">
    <property type="component" value="Unassembled WGS sequence"/>
</dbReference>
<evidence type="ECO:0000313" key="3">
    <source>
        <dbReference type="Proteomes" id="UP000015101"/>
    </source>
</evidence>
<reference evidence="1 3" key="2">
    <citation type="journal article" date="2013" name="Nature">
        <title>Insights into bilaterian evolution from three spiralian genomes.</title>
        <authorList>
            <person name="Simakov O."/>
            <person name="Marletaz F."/>
            <person name="Cho S.J."/>
            <person name="Edsinger-Gonzales E."/>
            <person name="Havlak P."/>
            <person name="Hellsten U."/>
            <person name="Kuo D.H."/>
            <person name="Larsson T."/>
            <person name="Lv J."/>
            <person name="Arendt D."/>
            <person name="Savage R."/>
            <person name="Osoegawa K."/>
            <person name="de Jong P."/>
            <person name="Grimwood J."/>
            <person name="Chapman J.A."/>
            <person name="Shapiro H."/>
            <person name="Aerts A."/>
            <person name="Otillar R.P."/>
            <person name="Terry A.Y."/>
            <person name="Boore J.L."/>
            <person name="Grigoriev I.V."/>
            <person name="Lindberg D.R."/>
            <person name="Seaver E.C."/>
            <person name="Weisblat D.A."/>
            <person name="Putnam N.H."/>
            <person name="Rokhsar D.S."/>
        </authorList>
    </citation>
    <scope>NUCLEOTIDE SEQUENCE</scope>
</reference>
<evidence type="ECO:0000313" key="1">
    <source>
        <dbReference type="EMBL" id="ESO06334.1"/>
    </source>
</evidence>
<dbReference type="RefSeq" id="XP_009015702.1">
    <property type="nucleotide sequence ID" value="XM_009017454.1"/>
</dbReference>
<name>T1EQB7_HELRO</name>
<evidence type="ECO:0000313" key="2">
    <source>
        <dbReference type="EnsemblMetazoa" id="HelroP160498"/>
    </source>
</evidence>
<reference evidence="3" key="1">
    <citation type="submission" date="2012-12" db="EMBL/GenBank/DDBJ databases">
        <authorList>
            <person name="Hellsten U."/>
            <person name="Grimwood J."/>
            <person name="Chapman J.A."/>
            <person name="Shapiro H."/>
            <person name="Aerts A."/>
            <person name="Otillar R.P."/>
            <person name="Terry A.Y."/>
            <person name="Boore J.L."/>
            <person name="Simakov O."/>
            <person name="Marletaz F."/>
            <person name="Cho S.-J."/>
            <person name="Edsinger-Gonzales E."/>
            <person name="Havlak P."/>
            <person name="Kuo D.-H."/>
            <person name="Larsson T."/>
            <person name="Lv J."/>
            <person name="Arendt D."/>
            <person name="Savage R."/>
            <person name="Osoegawa K."/>
            <person name="de Jong P."/>
            <person name="Lindberg D.R."/>
            <person name="Seaver E.C."/>
            <person name="Weisblat D.A."/>
            <person name="Putnam N.H."/>
            <person name="Grigoriev I.V."/>
            <person name="Rokhsar D.S."/>
        </authorList>
    </citation>
    <scope>NUCLEOTIDE SEQUENCE</scope>
</reference>
<dbReference type="CTD" id="20198767"/>